<dbReference type="FunFam" id="3.40.605.10:FF:000007">
    <property type="entry name" value="NAD/NADP-dependent betaine aldehyde dehydrogenase"/>
    <property type="match status" value="1"/>
</dbReference>
<dbReference type="InterPro" id="IPR016160">
    <property type="entry name" value="Ald_DH_CS_CYS"/>
</dbReference>
<comment type="function">
    <text evidence="4">Part of the sulfo-TAL (or sulfo-SFT) pathway, a D-sulfoquinovose degradation pathway that produces sulfolactate (SL). Catalyzes the oxidation of 3-sulfolactaldehyde (SLA) to sulfolactate (SL).</text>
</comment>
<dbReference type="Proteomes" id="UP001158066">
    <property type="component" value="Unassembled WGS sequence"/>
</dbReference>
<sequence>MATKKWQLYIDGKWVDASTGKTFEVTNPATGEVVAEVALAGEADVEKAVQAAHRAKDIYAQMSVYDRAELCAKLAEEVLANKEEIARDLSLEQGKPYLEEALPEVEETALNFKLAAEDIVRVETPIIPSRDPNKRMLTFRKPHGVYAIVTPWNFPAVIPSEYIGPGLGMGNTMVIKPASYTPISVLHIAACAEKAGFPPGVFNVLTGPGDTVGQQLVGHPLTNAVGFTGETVTGRQIIRAAELKPVLLELGGNGPQIVLEDAHIQAAAEAAAFGSFYNAGQVCCATERVLVHEKVKDEFMAALIEIAKAYEPKDPFVNEAKMGPMNNEATAKKMDLHVKDALEKGASLVYGGERLGGKNSQLFYRPTILDQVTVDMLVNQEETFGPIAPIITFKDDDEALRIANGTKYGLQMAVFTSSMKKAFYFADRLEAGNVVINDSTDFWEAHEPFGGGGGKMSGYGRLGGRFTINDMSYLKTYLIDLDKVRG</sequence>
<reference evidence="8" key="1">
    <citation type="submission" date="2017-05" db="EMBL/GenBank/DDBJ databases">
        <authorList>
            <person name="Varghese N."/>
            <person name="Submissions S."/>
        </authorList>
    </citation>
    <scope>NUCLEOTIDE SEQUENCE</scope>
    <source>
        <strain evidence="8">Su22</strain>
    </source>
</reference>
<comment type="similarity">
    <text evidence="1">Belongs to the aldehyde dehydrogenase family.</text>
</comment>
<dbReference type="InterPro" id="IPR050740">
    <property type="entry name" value="Aldehyde_DH_Superfamily"/>
</dbReference>
<evidence type="ECO:0000256" key="5">
    <source>
        <dbReference type="ARBA" id="ARBA00066984"/>
    </source>
</evidence>
<name>A0AA45WZ19_9CLOT</name>
<dbReference type="PANTHER" id="PTHR43353:SF5">
    <property type="entry name" value="SUCCINATE-SEMIALDEHYDE DEHYDROGENASE, MITOCHONDRIAL"/>
    <property type="match status" value="1"/>
</dbReference>
<evidence type="ECO:0000313" key="9">
    <source>
        <dbReference type="Proteomes" id="UP001158066"/>
    </source>
</evidence>
<dbReference type="Pfam" id="PF00171">
    <property type="entry name" value="Aldedh"/>
    <property type="match status" value="1"/>
</dbReference>
<keyword evidence="2" id="KW-0560">Oxidoreductase</keyword>
<evidence type="ECO:0000256" key="4">
    <source>
        <dbReference type="ARBA" id="ARBA00054572"/>
    </source>
</evidence>
<comment type="catalytic activity">
    <reaction evidence="3">
        <text>(2S)-3-sulfolactaldehyde + NAD(+) + H2O = (2S)-3-sulfolactate + NADH + 2 H(+)</text>
        <dbReference type="Rhea" id="RHEA:47932"/>
        <dbReference type="ChEBI" id="CHEBI:15377"/>
        <dbReference type="ChEBI" id="CHEBI:15378"/>
        <dbReference type="ChEBI" id="CHEBI:57540"/>
        <dbReference type="ChEBI" id="CHEBI:57945"/>
        <dbReference type="ChEBI" id="CHEBI:61289"/>
        <dbReference type="ChEBI" id="CHEBI:90109"/>
        <dbReference type="EC" id="1.2.1.97"/>
    </reaction>
    <physiologicalReaction direction="left-to-right" evidence="3">
        <dbReference type="Rhea" id="RHEA:47933"/>
    </physiologicalReaction>
</comment>
<feature type="domain" description="Aldehyde dehydrogenase" evidence="7">
    <location>
        <begin position="14"/>
        <end position="476"/>
    </location>
</feature>
<accession>A0AA45WZ19</accession>
<evidence type="ECO:0000256" key="6">
    <source>
        <dbReference type="ARBA" id="ARBA00067277"/>
    </source>
</evidence>
<evidence type="ECO:0000256" key="2">
    <source>
        <dbReference type="ARBA" id="ARBA00023002"/>
    </source>
</evidence>
<evidence type="ECO:0000256" key="1">
    <source>
        <dbReference type="ARBA" id="ARBA00009986"/>
    </source>
</evidence>
<dbReference type="InterPro" id="IPR016162">
    <property type="entry name" value="Ald_DH_N"/>
</dbReference>
<comment type="caution">
    <text evidence="8">The sequence shown here is derived from an EMBL/GenBank/DDBJ whole genome shotgun (WGS) entry which is preliminary data.</text>
</comment>
<proteinExistence type="inferred from homology"/>
<dbReference type="InterPro" id="IPR016161">
    <property type="entry name" value="Ald_DH/histidinol_DH"/>
</dbReference>
<dbReference type="EMBL" id="FXUF01000024">
    <property type="protein sequence ID" value="SMP71678.1"/>
    <property type="molecule type" value="Genomic_DNA"/>
</dbReference>
<dbReference type="AlphaFoldDB" id="A0AA45WZ19"/>
<protein>
    <recommendedName>
        <fullName evidence="6">3-sulfolactaldehyde dehydrogenase</fullName>
        <ecNumber evidence="5">1.2.1.97</ecNumber>
    </recommendedName>
</protein>
<dbReference type="PROSITE" id="PS00070">
    <property type="entry name" value="ALDEHYDE_DEHYDR_CYS"/>
    <property type="match status" value="1"/>
</dbReference>
<evidence type="ECO:0000313" key="8">
    <source>
        <dbReference type="EMBL" id="SMP71678.1"/>
    </source>
</evidence>
<dbReference type="RefSeq" id="WP_283410866.1">
    <property type="nucleotide sequence ID" value="NZ_FXUF01000024.1"/>
</dbReference>
<evidence type="ECO:0000256" key="3">
    <source>
        <dbReference type="ARBA" id="ARBA00050326"/>
    </source>
</evidence>
<evidence type="ECO:0000259" key="7">
    <source>
        <dbReference type="Pfam" id="PF00171"/>
    </source>
</evidence>
<dbReference type="Gene3D" id="3.40.605.10">
    <property type="entry name" value="Aldehyde Dehydrogenase, Chain A, domain 1"/>
    <property type="match status" value="1"/>
</dbReference>
<dbReference type="InterPro" id="IPR016163">
    <property type="entry name" value="Ald_DH_C"/>
</dbReference>
<dbReference type="FunFam" id="3.40.309.10:FF:000009">
    <property type="entry name" value="Aldehyde dehydrogenase A"/>
    <property type="match status" value="1"/>
</dbReference>
<dbReference type="SUPFAM" id="SSF53720">
    <property type="entry name" value="ALDH-like"/>
    <property type="match status" value="1"/>
</dbReference>
<keyword evidence="9" id="KW-1185">Reference proteome</keyword>
<dbReference type="EC" id="1.2.1.97" evidence="5"/>
<organism evidence="8 9">
    <name type="scientific">Anoxynatronum buryatiense</name>
    <dbReference type="NCBI Taxonomy" id="489973"/>
    <lineage>
        <taxon>Bacteria</taxon>
        <taxon>Bacillati</taxon>
        <taxon>Bacillota</taxon>
        <taxon>Clostridia</taxon>
        <taxon>Eubacteriales</taxon>
        <taxon>Clostridiaceae</taxon>
        <taxon>Anoxynatronum</taxon>
    </lineage>
</organism>
<dbReference type="GO" id="GO:0016620">
    <property type="term" value="F:oxidoreductase activity, acting on the aldehyde or oxo group of donors, NAD or NADP as acceptor"/>
    <property type="evidence" value="ECO:0007669"/>
    <property type="project" value="InterPro"/>
</dbReference>
<gene>
    <name evidence="8" type="ORF">SAMN06296020_12417</name>
</gene>
<dbReference type="Gene3D" id="3.40.309.10">
    <property type="entry name" value="Aldehyde Dehydrogenase, Chain A, domain 2"/>
    <property type="match status" value="1"/>
</dbReference>
<dbReference type="PANTHER" id="PTHR43353">
    <property type="entry name" value="SUCCINATE-SEMIALDEHYDE DEHYDROGENASE, MITOCHONDRIAL"/>
    <property type="match status" value="1"/>
</dbReference>
<dbReference type="InterPro" id="IPR015590">
    <property type="entry name" value="Aldehyde_DH_dom"/>
</dbReference>